<dbReference type="InterPro" id="IPR007111">
    <property type="entry name" value="NACHT_NTPase"/>
</dbReference>
<organism evidence="2 3">
    <name type="scientific">Pelagibaculum spongiae</name>
    <dbReference type="NCBI Taxonomy" id="2080658"/>
    <lineage>
        <taxon>Bacteria</taxon>
        <taxon>Pseudomonadati</taxon>
        <taxon>Pseudomonadota</taxon>
        <taxon>Gammaproteobacteria</taxon>
        <taxon>Oceanospirillales</taxon>
        <taxon>Pelagibaculum</taxon>
    </lineage>
</organism>
<dbReference type="GO" id="GO:0016301">
    <property type="term" value="F:kinase activity"/>
    <property type="evidence" value="ECO:0007669"/>
    <property type="project" value="UniProtKB-KW"/>
</dbReference>
<evidence type="ECO:0000313" key="2">
    <source>
        <dbReference type="EMBL" id="PVZ64384.1"/>
    </source>
</evidence>
<dbReference type="AlphaFoldDB" id="A0A2V1GRU8"/>
<sequence length="595" mass="68563">MIDDIIKKATGGLDGIVDDLLKSAKGKVQEKISEAFAIGKLKSFKDNVERIGQVKTILNPDSIVNLNNIFFDEAVLFDGEKIESFSQFGTKQVLVEGGPGQGKSLYLRKLCIKEGAGSNYIPIFIEFRNLGYKKKLKEELMEAIEDLGVKLDNSLFDFLAKSEKIVLFLDGFDEVPNNERTRIARELETIVRTYPELRIVVSSRPDSGMGSSFYFSKRKISPMLLDTQKKFVNHLYKSDKEAESINTILSNSDFISEVTTTALLLTLFTITYNARQFKPDSLSEFYSLIFPTMLYRHDRMKMGFERERKAGLTDYQMQRLFNSLSFLSLNDNNTRFPSYLFQDYLHNSAKLDGLPENLEDRLIDDITSITALIVRDGFNEFSFTHKSIQEYFASVFISMLSEDRKIGFYKLVINDFNEFRKWQNTLSFLETIDERNYTKYFLIPYKKNALCLDDNSSININYPSLIKLVGSDSKVRIDESGKLKNFYWGDTLSSVLYVRYSEFAKKAINSYLQGKTLMLAEFLSYCDEPDYIDSQDLDGDYVIVIDKFFKENRIQKEVTKYLSKKFENSSFKDEVLNLEADLEISDKVTDAILPF</sequence>
<dbReference type="Pfam" id="PF05729">
    <property type="entry name" value="NACHT"/>
    <property type="match status" value="1"/>
</dbReference>
<dbReference type="Proteomes" id="UP000244906">
    <property type="component" value="Unassembled WGS sequence"/>
</dbReference>
<keyword evidence="2" id="KW-0418">Kinase</keyword>
<comment type="caution">
    <text evidence="2">The sequence shown here is derived from an EMBL/GenBank/DDBJ whole genome shotgun (WGS) entry which is preliminary data.</text>
</comment>
<accession>A0A2V1GRU8</accession>
<dbReference type="SUPFAM" id="SSF52540">
    <property type="entry name" value="P-loop containing nucleoside triphosphate hydrolases"/>
    <property type="match status" value="1"/>
</dbReference>
<dbReference type="EMBL" id="QDDL01000013">
    <property type="protein sequence ID" value="PVZ64384.1"/>
    <property type="molecule type" value="Genomic_DNA"/>
</dbReference>
<protein>
    <submittedName>
        <fullName evidence="2">Histidine kinase</fullName>
    </submittedName>
</protein>
<dbReference type="Pfam" id="PF22716">
    <property type="entry name" value="SNaCT11"/>
    <property type="match status" value="1"/>
</dbReference>
<dbReference type="OrthoDB" id="6875580at2"/>
<gene>
    <name evidence="2" type="ORF">DC094_20215</name>
</gene>
<feature type="domain" description="NACHT" evidence="1">
    <location>
        <begin position="91"/>
        <end position="207"/>
    </location>
</feature>
<dbReference type="InterPro" id="IPR027417">
    <property type="entry name" value="P-loop_NTPase"/>
</dbReference>
<dbReference type="PROSITE" id="PS50837">
    <property type="entry name" value="NACHT"/>
    <property type="match status" value="1"/>
</dbReference>
<name>A0A2V1GRU8_9GAMM</name>
<dbReference type="PANTHER" id="PTHR46844:SF1">
    <property type="entry name" value="SLR5058 PROTEIN"/>
    <property type="match status" value="1"/>
</dbReference>
<dbReference type="InterPro" id="IPR055053">
    <property type="entry name" value="SNaCT11"/>
</dbReference>
<keyword evidence="2" id="KW-0808">Transferase</keyword>
<dbReference type="RefSeq" id="WP_116688937.1">
    <property type="nucleotide sequence ID" value="NZ_CAWNYD010000013.1"/>
</dbReference>
<reference evidence="2 3" key="1">
    <citation type="submission" date="2018-04" db="EMBL/GenBank/DDBJ databases">
        <title>Thalassorhabdus spongiae gen. nov., sp. nov., isolated from a marine sponge in South-West Iceland.</title>
        <authorList>
            <person name="Knobloch S."/>
            <person name="Daussin A."/>
            <person name="Johannsson R."/>
            <person name="Marteinsson V.T."/>
        </authorList>
    </citation>
    <scope>NUCLEOTIDE SEQUENCE [LARGE SCALE GENOMIC DNA]</scope>
    <source>
        <strain evidence="2 3">Hp12</strain>
    </source>
</reference>
<dbReference type="PANTHER" id="PTHR46844">
    <property type="entry name" value="SLR5058 PROTEIN"/>
    <property type="match status" value="1"/>
</dbReference>
<evidence type="ECO:0000313" key="3">
    <source>
        <dbReference type="Proteomes" id="UP000244906"/>
    </source>
</evidence>
<keyword evidence="3" id="KW-1185">Reference proteome</keyword>
<dbReference type="Gene3D" id="3.40.50.300">
    <property type="entry name" value="P-loop containing nucleotide triphosphate hydrolases"/>
    <property type="match status" value="1"/>
</dbReference>
<proteinExistence type="predicted"/>
<evidence type="ECO:0000259" key="1">
    <source>
        <dbReference type="PROSITE" id="PS50837"/>
    </source>
</evidence>